<feature type="domain" description="Integrase zinc-binding" evidence="2">
    <location>
        <begin position="18"/>
        <end position="73"/>
    </location>
</feature>
<name>A0A151JCD5_9HYME</name>
<dbReference type="Proteomes" id="UP000078492">
    <property type="component" value="Unassembled WGS sequence"/>
</dbReference>
<evidence type="ECO:0000313" key="3">
    <source>
        <dbReference type="EMBL" id="KYN23205.1"/>
    </source>
</evidence>
<dbReference type="STRING" id="471704.A0A151JCD5"/>
<dbReference type="Pfam" id="PF17921">
    <property type="entry name" value="Integrase_H2C2"/>
    <property type="match status" value="1"/>
</dbReference>
<protein>
    <recommendedName>
        <fullName evidence="1">RNA-directed DNA polymerase</fullName>
        <ecNumber evidence="1">2.7.7.49</ecNumber>
    </recommendedName>
</protein>
<reference evidence="3 4" key="1">
    <citation type="submission" date="2015-09" db="EMBL/GenBank/DDBJ databases">
        <title>Trachymyrmex cornetzi WGS genome.</title>
        <authorList>
            <person name="Nygaard S."/>
            <person name="Hu H."/>
            <person name="Boomsma J."/>
            <person name="Zhang G."/>
        </authorList>
    </citation>
    <scope>NUCLEOTIDE SEQUENCE [LARGE SCALE GENOMIC DNA]</scope>
    <source>
        <strain evidence="3">Tcor2-1</strain>
        <tissue evidence="3">Whole body</tissue>
    </source>
</reference>
<proteinExistence type="predicted"/>
<organism evidence="3 4">
    <name type="scientific">Trachymyrmex cornetzi</name>
    <dbReference type="NCBI Taxonomy" id="471704"/>
    <lineage>
        <taxon>Eukaryota</taxon>
        <taxon>Metazoa</taxon>
        <taxon>Ecdysozoa</taxon>
        <taxon>Arthropoda</taxon>
        <taxon>Hexapoda</taxon>
        <taxon>Insecta</taxon>
        <taxon>Pterygota</taxon>
        <taxon>Neoptera</taxon>
        <taxon>Endopterygota</taxon>
        <taxon>Hymenoptera</taxon>
        <taxon>Apocrita</taxon>
        <taxon>Aculeata</taxon>
        <taxon>Formicoidea</taxon>
        <taxon>Formicidae</taxon>
        <taxon>Myrmicinae</taxon>
        <taxon>Trachymyrmex</taxon>
    </lineage>
</organism>
<dbReference type="PANTHER" id="PTHR37984:SF15">
    <property type="entry name" value="INTEGRASE CATALYTIC DOMAIN-CONTAINING PROTEIN"/>
    <property type="match status" value="1"/>
</dbReference>
<keyword evidence="4" id="KW-1185">Reference proteome</keyword>
<evidence type="ECO:0000313" key="4">
    <source>
        <dbReference type="Proteomes" id="UP000078492"/>
    </source>
</evidence>
<dbReference type="InterPro" id="IPR041588">
    <property type="entry name" value="Integrase_H2C2"/>
</dbReference>
<dbReference type="AlphaFoldDB" id="A0A151JCD5"/>
<evidence type="ECO:0000256" key="1">
    <source>
        <dbReference type="ARBA" id="ARBA00012493"/>
    </source>
</evidence>
<accession>A0A151JCD5</accession>
<dbReference type="GO" id="GO:0003964">
    <property type="term" value="F:RNA-directed DNA polymerase activity"/>
    <property type="evidence" value="ECO:0007669"/>
    <property type="project" value="UniProtKB-EC"/>
</dbReference>
<dbReference type="EC" id="2.7.7.49" evidence="1"/>
<dbReference type="PANTHER" id="PTHR37984">
    <property type="entry name" value="PROTEIN CBG26694"/>
    <property type="match status" value="1"/>
</dbReference>
<dbReference type="InterPro" id="IPR050951">
    <property type="entry name" value="Retrovirus_Pol_polyprotein"/>
</dbReference>
<dbReference type="EMBL" id="KQ979050">
    <property type="protein sequence ID" value="KYN23205.1"/>
    <property type="molecule type" value="Genomic_DNA"/>
</dbReference>
<dbReference type="FunFam" id="1.10.340.70:FF:000001">
    <property type="entry name" value="Retrovirus-related Pol polyprotein from transposon gypsy-like Protein"/>
    <property type="match status" value="1"/>
</dbReference>
<evidence type="ECO:0000259" key="2">
    <source>
        <dbReference type="Pfam" id="PF17921"/>
    </source>
</evidence>
<sequence>MRDGIVLKKHYGELLFYVPQAMELQVMHKYHDKMGHLGIEKTYDNVIKSYWFPDMKRKITEYIFNCLKCISFSPSAGRQEGYLHCIPKGQLPFEICHVDHYGLIDKERVIKRYCYRFLH</sequence>
<gene>
    <name evidence="3" type="ORF">ALC57_04382</name>
</gene>
<dbReference type="Gene3D" id="1.10.340.70">
    <property type="match status" value="1"/>
</dbReference>